<dbReference type="EMBL" id="CP001698">
    <property type="protein sequence ID" value="ADN02642.1"/>
    <property type="molecule type" value="Genomic_DNA"/>
</dbReference>
<gene>
    <name evidence="1" type="ordered locus">STHERM_c17060</name>
</gene>
<evidence type="ECO:0000313" key="2">
    <source>
        <dbReference type="Proteomes" id="UP000001296"/>
    </source>
</evidence>
<accession>E0RNQ0</accession>
<dbReference type="eggNOG" id="ENOG5033AW7">
    <property type="taxonomic scope" value="Bacteria"/>
</dbReference>
<proteinExistence type="predicted"/>
<dbReference type="Proteomes" id="UP000001296">
    <property type="component" value="Chromosome"/>
</dbReference>
<name>E0RNQ0_WINT6</name>
<protein>
    <submittedName>
        <fullName evidence="1">Uncharacterized protein</fullName>
    </submittedName>
</protein>
<dbReference type="KEGG" id="sta:STHERM_c17060"/>
<sequence>MRCYACGAPIEVEKVYRSTLCPSCGKEARVCLNCRFYDPNAHWECRETIPERVAEKDRANFCDYFTPTEEDHAGDRNAEERRRARKALEDLFG</sequence>
<dbReference type="RefSeq" id="WP_013314481.1">
    <property type="nucleotide sequence ID" value="NC_014484.1"/>
</dbReference>
<reference key="1">
    <citation type="submission" date="2009-08" db="EMBL/GenBank/DDBJ databases">
        <title>The genome sequence of Spirochaeta thermophila DSM6192.</title>
        <authorList>
            <person name="Angelov A."/>
            <person name="Mientus M."/>
            <person name="Wittenberg S."/>
            <person name="Lehmann R."/>
            <person name="Liesegang H."/>
            <person name="Daniel R."/>
            <person name="Liebl W."/>
        </authorList>
    </citation>
    <scope>NUCLEOTIDE SEQUENCE</scope>
    <source>
        <strain>DSM 6192</strain>
    </source>
</reference>
<dbReference type="HOGENOM" id="CLU_138568_1_0_12"/>
<dbReference type="PaxDb" id="665571-STHERM_c17060"/>
<organism evidence="1 2">
    <name type="scientific">Winmispira thermophila (strain ATCC 49972 / DSM 6192 / RI 19.B1)</name>
    <name type="common">Spirochaeta thermophila</name>
    <dbReference type="NCBI Taxonomy" id="665571"/>
    <lineage>
        <taxon>Bacteria</taxon>
        <taxon>Pseudomonadati</taxon>
        <taxon>Spirochaetota</taxon>
        <taxon>Spirochaetia</taxon>
        <taxon>Winmispirales</taxon>
        <taxon>Winmispiraceae</taxon>
        <taxon>Winmispira</taxon>
    </lineage>
</organism>
<dbReference type="AlphaFoldDB" id="E0RNQ0"/>
<reference evidence="1 2" key="2">
    <citation type="journal article" date="2010" name="J. Bacteriol.">
        <title>Genome sequence of the polysaccharide-degrading, thermophilic anaerobe Spirochaeta thermophila DSM 6192.</title>
        <authorList>
            <person name="Angelov A."/>
            <person name="Liebl S."/>
            <person name="Ballschmiter M."/>
            <person name="Bomeke M."/>
            <person name="Lehmann R."/>
            <person name="Liesegang H."/>
            <person name="Daniel R."/>
            <person name="Liebl W."/>
        </authorList>
    </citation>
    <scope>NUCLEOTIDE SEQUENCE [LARGE SCALE GENOMIC DNA]</scope>
    <source>
        <strain evidence="2">ATCC 49972 / DSM 6192 / RI 19.B1</strain>
    </source>
</reference>
<evidence type="ECO:0000313" key="1">
    <source>
        <dbReference type="EMBL" id="ADN02642.1"/>
    </source>
</evidence>